<dbReference type="AlphaFoldDB" id="B4HVJ1"/>
<sequence>MCEYKKRTRHVRAAHDRKLRAHRHYRQNLQSLGSRAIIIIIHILIVVIVCSSLQSPRGLCRTDNPNKKYGSCDWHMYYAVLYMPNPSYSREKEEAAQEDGDEDEDED</sequence>
<keyword evidence="3" id="KW-1185">Reference proteome</keyword>
<feature type="transmembrane region" description="Helical" evidence="1">
    <location>
        <begin position="32"/>
        <end position="54"/>
    </location>
</feature>
<dbReference type="Proteomes" id="UP000001292">
    <property type="component" value="Unassembled WGS sequence"/>
</dbReference>
<evidence type="ECO:0000313" key="2">
    <source>
        <dbReference type="EMBL" id="EDW49956.1"/>
    </source>
</evidence>
<keyword evidence="1" id="KW-0472">Membrane</keyword>
<name>B4HVJ1_DROSE</name>
<proteinExistence type="predicted"/>
<keyword evidence="1" id="KW-0812">Transmembrane</keyword>
<gene>
    <name evidence="2" type="primary">Dsec\GM14353</name>
    <name evidence="2" type="ORF">Dsec_GM14353</name>
</gene>
<protein>
    <submittedName>
        <fullName evidence="2">GM14353</fullName>
    </submittedName>
</protein>
<dbReference type="EMBL" id="CH480817">
    <property type="protein sequence ID" value="EDW49956.1"/>
    <property type="molecule type" value="Genomic_DNA"/>
</dbReference>
<organism evidence="3">
    <name type="scientific">Drosophila sechellia</name>
    <name type="common">Fruit fly</name>
    <dbReference type="NCBI Taxonomy" id="7238"/>
    <lineage>
        <taxon>Eukaryota</taxon>
        <taxon>Metazoa</taxon>
        <taxon>Ecdysozoa</taxon>
        <taxon>Arthropoda</taxon>
        <taxon>Hexapoda</taxon>
        <taxon>Insecta</taxon>
        <taxon>Pterygota</taxon>
        <taxon>Neoptera</taxon>
        <taxon>Endopterygota</taxon>
        <taxon>Diptera</taxon>
        <taxon>Brachycera</taxon>
        <taxon>Muscomorpha</taxon>
        <taxon>Ephydroidea</taxon>
        <taxon>Drosophilidae</taxon>
        <taxon>Drosophila</taxon>
        <taxon>Sophophora</taxon>
    </lineage>
</organism>
<evidence type="ECO:0000256" key="1">
    <source>
        <dbReference type="SAM" id="Phobius"/>
    </source>
</evidence>
<accession>B4HVJ1</accession>
<keyword evidence="1" id="KW-1133">Transmembrane helix</keyword>
<evidence type="ECO:0000313" key="3">
    <source>
        <dbReference type="Proteomes" id="UP000001292"/>
    </source>
</evidence>
<dbReference type="HOGENOM" id="CLU_2212677_0_0_1"/>
<reference evidence="2 3" key="1">
    <citation type="journal article" date="2007" name="Nature">
        <title>Evolution of genes and genomes on the Drosophila phylogeny.</title>
        <authorList>
            <consortium name="Drosophila 12 Genomes Consortium"/>
            <person name="Clark A.G."/>
            <person name="Eisen M.B."/>
            <person name="Smith D.R."/>
            <person name="Bergman C.M."/>
            <person name="Oliver B."/>
            <person name="Markow T.A."/>
            <person name="Kaufman T.C."/>
            <person name="Kellis M."/>
            <person name="Gelbart W."/>
            <person name="Iyer V.N."/>
            <person name="Pollard D.A."/>
            <person name="Sackton T.B."/>
            <person name="Larracuente A.M."/>
            <person name="Singh N.D."/>
            <person name="Abad J.P."/>
            <person name="Abt D.N."/>
            <person name="Adryan B."/>
            <person name="Aguade M."/>
            <person name="Akashi H."/>
            <person name="Anderson W.W."/>
            <person name="Aquadro C.F."/>
            <person name="Ardell D.H."/>
            <person name="Arguello R."/>
            <person name="Artieri C.G."/>
            <person name="Barbash D.A."/>
            <person name="Barker D."/>
            <person name="Barsanti P."/>
            <person name="Batterham P."/>
            <person name="Batzoglou S."/>
            <person name="Begun D."/>
            <person name="Bhutkar A."/>
            <person name="Blanco E."/>
            <person name="Bosak S.A."/>
            <person name="Bradley R.K."/>
            <person name="Brand A.D."/>
            <person name="Brent M.R."/>
            <person name="Brooks A.N."/>
            <person name="Brown R.H."/>
            <person name="Butlin R.K."/>
            <person name="Caggese C."/>
            <person name="Calvi B.R."/>
            <person name="Bernardo de Carvalho A."/>
            <person name="Caspi A."/>
            <person name="Castrezana S."/>
            <person name="Celniker S.E."/>
            <person name="Chang J.L."/>
            <person name="Chapple C."/>
            <person name="Chatterji S."/>
            <person name="Chinwalla A."/>
            <person name="Civetta A."/>
            <person name="Clifton S.W."/>
            <person name="Comeron J.M."/>
            <person name="Costello J.C."/>
            <person name="Coyne J.A."/>
            <person name="Daub J."/>
            <person name="David R.G."/>
            <person name="Delcher A.L."/>
            <person name="Delehaunty K."/>
            <person name="Do C.B."/>
            <person name="Ebling H."/>
            <person name="Edwards K."/>
            <person name="Eickbush T."/>
            <person name="Evans J.D."/>
            <person name="Filipski A."/>
            <person name="Findeiss S."/>
            <person name="Freyhult E."/>
            <person name="Fulton L."/>
            <person name="Fulton R."/>
            <person name="Garcia A.C."/>
            <person name="Gardiner A."/>
            <person name="Garfield D.A."/>
            <person name="Garvin B.E."/>
            <person name="Gibson G."/>
            <person name="Gilbert D."/>
            <person name="Gnerre S."/>
            <person name="Godfrey J."/>
            <person name="Good R."/>
            <person name="Gotea V."/>
            <person name="Gravely B."/>
            <person name="Greenberg A.J."/>
            <person name="Griffiths-Jones S."/>
            <person name="Gross S."/>
            <person name="Guigo R."/>
            <person name="Gustafson E.A."/>
            <person name="Haerty W."/>
            <person name="Hahn M.W."/>
            <person name="Halligan D.L."/>
            <person name="Halpern A.L."/>
            <person name="Halter G.M."/>
            <person name="Han M.V."/>
            <person name="Heger A."/>
            <person name="Hillier L."/>
            <person name="Hinrichs A.S."/>
            <person name="Holmes I."/>
            <person name="Hoskins R.A."/>
            <person name="Hubisz M.J."/>
            <person name="Hultmark D."/>
            <person name="Huntley M.A."/>
            <person name="Jaffe D.B."/>
            <person name="Jagadeeshan S."/>
            <person name="Jeck W.R."/>
            <person name="Johnson J."/>
            <person name="Jones C.D."/>
            <person name="Jordan W.C."/>
            <person name="Karpen G.H."/>
            <person name="Kataoka E."/>
            <person name="Keightley P.D."/>
            <person name="Kheradpour P."/>
            <person name="Kirkness E.F."/>
            <person name="Koerich L.B."/>
            <person name="Kristiansen K."/>
            <person name="Kudrna D."/>
            <person name="Kulathinal R.J."/>
            <person name="Kumar S."/>
            <person name="Kwok R."/>
            <person name="Lander E."/>
            <person name="Langley C.H."/>
            <person name="Lapoint R."/>
            <person name="Lazzaro B.P."/>
            <person name="Lee S.J."/>
            <person name="Levesque L."/>
            <person name="Li R."/>
            <person name="Lin C.F."/>
            <person name="Lin M.F."/>
            <person name="Lindblad-Toh K."/>
            <person name="Llopart A."/>
            <person name="Long M."/>
            <person name="Low L."/>
            <person name="Lozovsky E."/>
            <person name="Lu J."/>
            <person name="Luo M."/>
            <person name="Machado C.A."/>
            <person name="Makalowski W."/>
            <person name="Marzo M."/>
            <person name="Matsuda M."/>
            <person name="Matzkin L."/>
            <person name="McAllister B."/>
            <person name="McBride C.S."/>
            <person name="McKernan B."/>
            <person name="McKernan K."/>
            <person name="Mendez-Lago M."/>
            <person name="Minx P."/>
            <person name="Mollenhauer M.U."/>
            <person name="Montooth K."/>
            <person name="Mount S.M."/>
            <person name="Mu X."/>
            <person name="Myers E."/>
            <person name="Negre B."/>
            <person name="Newfeld S."/>
            <person name="Nielsen R."/>
            <person name="Noor M.A."/>
            <person name="O'Grady P."/>
            <person name="Pachter L."/>
            <person name="Papaceit M."/>
            <person name="Parisi M.J."/>
            <person name="Parisi M."/>
            <person name="Parts L."/>
            <person name="Pedersen J.S."/>
            <person name="Pesole G."/>
            <person name="Phillippy A.M."/>
            <person name="Ponting C.P."/>
            <person name="Pop M."/>
            <person name="Porcelli D."/>
            <person name="Powell J.R."/>
            <person name="Prohaska S."/>
            <person name="Pruitt K."/>
            <person name="Puig M."/>
            <person name="Quesneville H."/>
            <person name="Ram K.R."/>
            <person name="Rand D."/>
            <person name="Rasmussen M.D."/>
            <person name="Reed L.K."/>
            <person name="Reenan R."/>
            <person name="Reily A."/>
            <person name="Remington K.A."/>
            <person name="Rieger T.T."/>
            <person name="Ritchie M.G."/>
            <person name="Robin C."/>
            <person name="Rogers Y.H."/>
            <person name="Rohde C."/>
            <person name="Rozas J."/>
            <person name="Rubenfield M.J."/>
            <person name="Ruiz A."/>
            <person name="Russo S."/>
            <person name="Salzberg S.L."/>
            <person name="Sanchez-Gracia A."/>
            <person name="Saranga D.J."/>
            <person name="Sato H."/>
            <person name="Schaeffer S.W."/>
            <person name="Schatz M.C."/>
            <person name="Schlenke T."/>
            <person name="Schwartz R."/>
            <person name="Segarra C."/>
            <person name="Singh R.S."/>
            <person name="Sirot L."/>
            <person name="Sirota M."/>
            <person name="Sisneros N.B."/>
            <person name="Smith C.D."/>
            <person name="Smith T.F."/>
            <person name="Spieth J."/>
            <person name="Stage D.E."/>
            <person name="Stark A."/>
            <person name="Stephan W."/>
            <person name="Strausberg R.L."/>
            <person name="Strempel S."/>
            <person name="Sturgill D."/>
            <person name="Sutton G."/>
            <person name="Sutton G.G."/>
            <person name="Tao W."/>
            <person name="Teichmann S."/>
            <person name="Tobari Y.N."/>
            <person name="Tomimura Y."/>
            <person name="Tsolas J.M."/>
            <person name="Valente V.L."/>
            <person name="Venter E."/>
            <person name="Venter J.C."/>
            <person name="Vicario S."/>
            <person name="Vieira F.G."/>
            <person name="Vilella A.J."/>
            <person name="Villasante A."/>
            <person name="Walenz B."/>
            <person name="Wang J."/>
            <person name="Wasserman M."/>
            <person name="Watts T."/>
            <person name="Wilson D."/>
            <person name="Wilson R.K."/>
            <person name="Wing R.A."/>
            <person name="Wolfner M.F."/>
            <person name="Wong A."/>
            <person name="Wong G.K."/>
            <person name="Wu C.I."/>
            <person name="Wu G."/>
            <person name="Yamamoto D."/>
            <person name="Yang H.P."/>
            <person name="Yang S.P."/>
            <person name="Yorke J.A."/>
            <person name="Yoshida K."/>
            <person name="Zdobnov E."/>
            <person name="Zhang P."/>
            <person name="Zhang Y."/>
            <person name="Zimin A.V."/>
            <person name="Baldwin J."/>
            <person name="Abdouelleil A."/>
            <person name="Abdulkadir J."/>
            <person name="Abebe A."/>
            <person name="Abera B."/>
            <person name="Abreu J."/>
            <person name="Acer S.C."/>
            <person name="Aftuck L."/>
            <person name="Alexander A."/>
            <person name="An P."/>
            <person name="Anderson E."/>
            <person name="Anderson S."/>
            <person name="Arachi H."/>
            <person name="Azer M."/>
            <person name="Bachantsang P."/>
            <person name="Barry A."/>
            <person name="Bayul T."/>
            <person name="Berlin A."/>
            <person name="Bessette D."/>
            <person name="Bloom T."/>
            <person name="Blye J."/>
            <person name="Boguslavskiy L."/>
            <person name="Bonnet C."/>
            <person name="Boukhgalter B."/>
            <person name="Bourzgui I."/>
            <person name="Brown A."/>
            <person name="Cahill P."/>
            <person name="Channer S."/>
            <person name="Cheshatsang Y."/>
            <person name="Chuda L."/>
            <person name="Citroen M."/>
            <person name="Collymore A."/>
            <person name="Cooke P."/>
            <person name="Costello M."/>
            <person name="D'Aco K."/>
            <person name="Daza R."/>
            <person name="De Haan G."/>
            <person name="DeGray S."/>
            <person name="DeMaso C."/>
            <person name="Dhargay N."/>
            <person name="Dooley K."/>
            <person name="Dooley E."/>
            <person name="Doricent M."/>
            <person name="Dorje P."/>
            <person name="Dorjee K."/>
            <person name="Dupes A."/>
            <person name="Elong R."/>
            <person name="Falk J."/>
            <person name="Farina A."/>
            <person name="Faro S."/>
            <person name="Ferguson D."/>
            <person name="Fisher S."/>
            <person name="Foley C.D."/>
            <person name="Franke A."/>
            <person name="Friedrich D."/>
            <person name="Gadbois L."/>
            <person name="Gearin G."/>
            <person name="Gearin C.R."/>
            <person name="Giannoukos G."/>
            <person name="Goode T."/>
            <person name="Graham J."/>
            <person name="Grandbois E."/>
            <person name="Grewal S."/>
            <person name="Gyaltsen K."/>
            <person name="Hafez N."/>
            <person name="Hagos B."/>
            <person name="Hall J."/>
            <person name="Henson C."/>
            <person name="Hollinger A."/>
            <person name="Honan T."/>
            <person name="Huard M.D."/>
            <person name="Hughes L."/>
            <person name="Hurhula B."/>
            <person name="Husby M.E."/>
            <person name="Kamat A."/>
            <person name="Kanga B."/>
            <person name="Kashin S."/>
            <person name="Khazanovich D."/>
            <person name="Kisner P."/>
            <person name="Lance K."/>
            <person name="Lara M."/>
            <person name="Lee W."/>
            <person name="Lennon N."/>
            <person name="Letendre F."/>
            <person name="LeVine R."/>
            <person name="Lipovsky A."/>
            <person name="Liu X."/>
            <person name="Liu J."/>
            <person name="Liu S."/>
            <person name="Lokyitsang T."/>
            <person name="Lokyitsang Y."/>
            <person name="Lubonja R."/>
            <person name="Lui A."/>
            <person name="MacDonald P."/>
            <person name="Magnisalis V."/>
            <person name="Maru K."/>
            <person name="Matthews C."/>
            <person name="McCusker W."/>
            <person name="McDonough S."/>
            <person name="Mehta T."/>
            <person name="Meldrim J."/>
            <person name="Meneus L."/>
            <person name="Mihai O."/>
            <person name="Mihalev A."/>
            <person name="Mihova T."/>
            <person name="Mittelman R."/>
            <person name="Mlenga V."/>
            <person name="Montmayeur A."/>
            <person name="Mulrain L."/>
            <person name="Navidi A."/>
            <person name="Naylor J."/>
            <person name="Negash T."/>
            <person name="Nguyen T."/>
            <person name="Nguyen N."/>
            <person name="Nicol R."/>
            <person name="Norbu C."/>
            <person name="Norbu N."/>
            <person name="Novod N."/>
            <person name="O'Neill B."/>
            <person name="Osman S."/>
            <person name="Markiewicz E."/>
            <person name="Oyono O.L."/>
            <person name="Patti C."/>
            <person name="Phunkhang P."/>
            <person name="Pierre F."/>
            <person name="Priest M."/>
            <person name="Raghuraman S."/>
            <person name="Rege F."/>
            <person name="Reyes R."/>
            <person name="Rise C."/>
            <person name="Rogov P."/>
            <person name="Ross K."/>
            <person name="Ryan E."/>
            <person name="Settipalli S."/>
            <person name="Shea T."/>
            <person name="Sherpa N."/>
            <person name="Shi L."/>
            <person name="Shih D."/>
            <person name="Sparrow T."/>
            <person name="Spaulding J."/>
            <person name="Stalker J."/>
            <person name="Stange-Thomann N."/>
            <person name="Stavropoulos S."/>
            <person name="Stone C."/>
            <person name="Strader C."/>
            <person name="Tesfaye S."/>
            <person name="Thomson T."/>
            <person name="Thoulutsang Y."/>
            <person name="Thoulutsang D."/>
            <person name="Topham K."/>
            <person name="Topping I."/>
            <person name="Tsamla T."/>
            <person name="Vassiliev H."/>
            <person name="Vo A."/>
            <person name="Wangchuk T."/>
            <person name="Wangdi T."/>
            <person name="Weiand M."/>
            <person name="Wilkinson J."/>
            <person name="Wilson A."/>
            <person name="Yadav S."/>
            <person name="Young G."/>
            <person name="Yu Q."/>
            <person name="Zembek L."/>
            <person name="Zhong D."/>
            <person name="Zimmer A."/>
            <person name="Zwirko Z."/>
            <person name="Jaffe D.B."/>
            <person name="Alvarez P."/>
            <person name="Brockman W."/>
            <person name="Butler J."/>
            <person name="Chin C."/>
            <person name="Gnerre S."/>
            <person name="Grabherr M."/>
            <person name="Kleber M."/>
            <person name="Mauceli E."/>
            <person name="MacCallum I."/>
        </authorList>
    </citation>
    <scope>NUCLEOTIDE SEQUENCE [LARGE SCALE GENOMIC DNA]</scope>
    <source>
        <strain evidence="3">Rob3c / Tucson 14021-0248.25</strain>
    </source>
</reference>